<feature type="domain" description="Glycoside hydrolase family 5" evidence="6">
    <location>
        <begin position="39"/>
        <end position="349"/>
    </location>
</feature>
<evidence type="ECO:0000256" key="4">
    <source>
        <dbReference type="RuleBase" id="RU361153"/>
    </source>
</evidence>
<keyword evidence="2 4" id="KW-0378">Hydrolase</keyword>
<evidence type="ECO:0000313" key="7">
    <source>
        <dbReference type="EMBL" id="KAK1356448.1"/>
    </source>
</evidence>
<organism evidence="7 8">
    <name type="scientific">Heracleum sosnowskyi</name>
    <dbReference type="NCBI Taxonomy" id="360622"/>
    <lineage>
        <taxon>Eukaryota</taxon>
        <taxon>Viridiplantae</taxon>
        <taxon>Streptophyta</taxon>
        <taxon>Embryophyta</taxon>
        <taxon>Tracheophyta</taxon>
        <taxon>Spermatophyta</taxon>
        <taxon>Magnoliopsida</taxon>
        <taxon>eudicotyledons</taxon>
        <taxon>Gunneridae</taxon>
        <taxon>Pentapetalae</taxon>
        <taxon>asterids</taxon>
        <taxon>campanulids</taxon>
        <taxon>Apiales</taxon>
        <taxon>Apiaceae</taxon>
        <taxon>Apioideae</taxon>
        <taxon>apioid superclade</taxon>
        <taxon>Tordylieae</taxon>
        <taxon>Tordyliinae</taxon>
        <taxon>Heracleum</taxon>
    </lineage>
</organism>
<dbReference type="InterPro" id="IPR001547">
    <property type="entry name" value="Glyco_hydro_5"/>
</dbReference>
<evidence type="ECO:0000256" key="3">
    <source>
        <dbReference type="ARBA" id="ARBA00023295"/>
    </source>
</evidence>
<dbReference type="SUPFAM" id="SSF51445">
    <property type="entry name" value="(Trans)glycosidases"/>
    <property type="match status" value="1"/>
</dbReference>
<comment type="similarity">
    <text evidence="1 4">Belongs to the glycosyl hydrolase 5 (cellulase A) family.</text>
</comment>
<dbReference type="InterPro" id="IPR017853">
    <property type="entry name" value="GH"/>
</dbReference>
<gene>
    <name evidence="7" type="ORF">POM88_049704</name>
</gene>
<dbReference type="Pfam" id="PF00150">
    <property type="entry name" value="Cellulase"/>
    <property type="match status" value="1"/>
</dbReference>
<evidence type="ECO:0000259" key="6">
    <source>
        <dbReference type="Pfam" id="PF00150"/>
    </source>
</evidence>
<feature type="signal peptide" evidence="5">
    <location>
        <begin position="1"/>
        <end position="24"/>
    </location>
</feature>
<dbReference type="SUPFAM" id="SSF50370">
    <property type="entry name" value="Ricin B-like lectins"/>
    <property type="match status" value="1"/>
</dbReference>
<accession>A0AAD8M1X8</accession>
<dbReference type="EMBL" id="JAUIZM010000011">
    <property type="protein sequence ID" value="KAK1356448.1"/>
    <property type="molecule type" value="Genomic_DNA"/>
</dbReference>
<feature type="chain" id="PRO_5042200198" evidence="5">
    <location>
        <begin position="25"/>
        <end position="530"/>
    </location>
</feature>
<reference evidence="7" key="2">
    <citation type="submission" date="2023-05" db="EMBL/GenBank/DDBJ databases">
        <authorList>
            <person name="Schelkunov M.I."/>
        </authorList>
    </citation>
    <scope>NUCLEOTIDE SEQUENCE</scope>
    <source>
        <strain evidence="7">Hsosn_3</strain>
        <tissue evidence="7">Leaf</tissue>
    </source>
</reference>
<sequence length="530" mass="60527">MQSCVVIVYFITHFFLSFTTPTHSLPLSTKSRWIVDDITGKRVKLAGLNWAGHVGPMLPEGLDKRPLTEIAKHIALTGFNNVRLTYATYMYTRHANLTVLESFQNLGLESAIRGIRINNPFLLDLTLVEAHMTVVDVLALNGVMVLLDCQVSEPIWCCGDNDGNGFWGDRDFQPEEWLRALTIVAALYQHNPMVIAMSLRNELRGPRQNPEDWYYHVRKGAKAIHKTNPNVLVVVSGLSYDLDLSFLKKKPLRLRLDNKLVYEAHRYAFSKGDSDEWLHQPLNQVCDSITRDINNSSTFLIKGPNPAPLYITEFGINMEGTNQADNDFFTCFLLYLAENDLDWNLWAVQGSYYIRLGRQDDEEKYALFNHNMTSIRNPQFHQKLVSIQGKIQDPYSAVTRHERIFHPKSGACISVDEKLELESSGCHSFGRHWRYHNNVIRLLGTEFCLTSAGEGRPVILTKDCSLRKSMWKSVSNYQLANYRDNLCLHYDPAYSEKILTTECICPDDDSSGCQENPSSQWFKLITSNAK</sequence>
<name>A0AAD8M1X8_9APIA</name>
<reference evidence="7" key="1">
    <citation type="submission" date="2023-02" db="EMBL/GenBank/DDBJ databases">
        <title>Genome of toxic invasive species Heracleum sosnowskyi carries increased number of genes despite the absence of recent whole-genome duplications.</title>
        <authorList>
            <person name="Schelkunov M."/>
            <person name="Shtratnikova V."/>
            <person name="Makarenko M."/>
            <person name="Klepikova A."/>
            <person name="Omelchenko D."/>
            <person name="Novikova G."/>
            <person name="Obukhova E."/>
            <person name="Bogdanov V."/>
            <person name="Penin A."/>
            <person name="Logacheva M."/>
        </authorList>
    </citation>
    <scope>NUCLEOTIDE SEQUENCE</scope>
    <source>
        <strain evidence="7">Hsosn_3</strain>
        <tissue evidence="7">Leaf</tissue>
    </source>
</reference>
<evidence type="ECO:0000313" key="8">
    <source>
        <dbReference type="Proteomes" id="UP001237642"/>
    </source>
</evidence>
<dbReference type="PANTHER" id="PTHR31263">
    <property type="entry name" value="CELLULASE FAMILY PROTEIN (AFU_ORTHOLOGUE AFUA_5G14560)"/>
    <property type="match status" value="1"/>
</dbReference>
<dbReference type="PANTHER" id="PTHR31263:SF0">
    <property type="entry name" value="CELLULASE FAMILY PROTEIN (AFU_ORTHOLOGUE AFUA_5G14560)"/>
    <property type="match status" value="1"/>
</dbReference>
<keyword evidence="5" id="KW-0732">Signal</keyword>
<protein>
    <submittedName>
        <fullName evidence="7">Glycosyl hydrolase 5 family protein-like</fullName>
    </submittedName>
</protein>
<dbReference type="Proteomes" id="UP001237642">
    <property type="component" value="Unassembled WGS sequence"/>
</dbReference>
<evidence type="ECO:0000256" key="5">
    <source>
        <dbReference type="SAM" id="SignalP"/>
    </source>
</evidence>
<proteinExistence type="inferred from homology"/>
<dbReference type="GO" id="GO:0000272">
    <property type="term" value="P:polysaccharide catabolic process"/>
    <property type="evidence" value="ECO:0007669"/>
    <property type="project" value="InterPro"/>
</dbReference>
<evidence type="ECO:0000256" key="2">
    <source>
        <dbReference type="ARBA" id="ARBA00022801"/>
    </source>
</evidence>
<comment type="caution">
    <text evidence="7">The sequence shown here is derived from an EMBL/GenBank/DDBJ whole genome shotgun (WGS) entry which is preliminary data.</text>
</comment>
<dbReference type="Gene3D" id="3.20.20.80">
    <property type="entry name" value="Glycosidases"/>
    <property type="match status" value="1"/>
</dbReference>
<keyword evidence="8" id="KW-1185">Reference proteome</keyword>
<keyword evidence="3 4" id="KW-0326">Glycosidase</keyword>
<dbReference type="GO" id="GO:0004553">
    <property type="term" value="F:hydrolase activity, hydrolyzing O-glycosyl compounds"/>
    <property type="evidence" value="ECO:0007669"/>
    <property type="project" value="InterPro"/>
</dbReference>
<dbReference type="AlphaFoldDB" id="A0AAD8M1X8"/>
<dbReference type="InterPro" id="IPR035992">
    <property type="entry name" value="Ricin_B-like_lectins"/>
</dbReference>
<evidence type="ECO:0000256" key="1">
    <source>
        <dbReference type="ARBA" id="ARBA00005641"/>
    </source>
</evidence>